<organism evidence="5 6">
    <name type="scientific">Luteolibacter flavescens</name>
    <dbReference type="NCBI Taxonomy" id="1859460"/>
    <lineage>
        <taxon>Bacteria</taxon>
        <taxon>Pseudomonadati</taxon>
        <taxon>Verrucomicrobiota</taxon>
        <taxon>Verrucomicrobiia</taxon>
        <taxon>Verrucomicrobiales</taxon>
        <taxon>Verrucomicrobiaceae</taxon>
        <taxon>Luteolibacter</taxon>
    </lineage>
</organism>
<evidence type="ECO:0000256" key="3">
    <source>
        <dbReference type="ARBA" id="ARBA00023163"/>
    </source>
</evidence>
<dbReference type="PROSITE" id="PS01124">
    <property type="entry name" value="HTH_ARAC_FAMILY_2"/>
    <property type="match status" value="1"/>
</dbReference>
<dbReference type="SUPFAM" id="SSF51215">
    <property type="entry name" value="Regulatory protein AraC"/>
    <property type="match status" value="1"/>
</dbReference>
<dbReference type="PANTHER" id="PTHR43280">
    <property type="entry name" value="ARAC-FAMILY TRANSCRIPTIONAL REGULATOR"/>
    <property type="match status" value="1"/>
</dbReference>
<gene>
    <name evidence="5" type="ORF">OKA04_22580</name>
</gene>
<evidence type="ECO:0000256" key="2">
    <source>
        <dbReference type="ARBA" id="ARBA00023125"/>
    </source>
</evidence>
<feature type="domain" description="HTH araC/xylS-type" evidence="4">
    <location>
        <begin position="176"/>
        <end position="274"/>
    </location>
</feature>
<name>A0ABT3FVD1_9BACT</name>
<comment type="caution">
    <text evidence="5">The sequence shown here is derived from an EMBL/GenBank/DDBJ whole genome shotgun (WGS) entry which is preliminary data.</text>
</comment>
<keyword evidence="1" id="KW-0805">Transcription regulation</keyword>
<protein>
    <submittedName>
        <fullName evidence="5">Helix-turn-helix transcriptional regulator</fullName>
    </submittedName>
</protein>
<dbReference type="Gene3D" id="2.60.120.10">
    <property type="entry name" value="Jelly Rolls"/>
    <property type="match status" value="1"/>
</dbReference>
<dbReference type="Pfam" id="PF12833">
    <property type="entry name" value="HTH_18"/>
    <property type="match status" value="1"/>
</dbReference>
<keyword evidence="2" id="KW-0238">DNA-binding</keyword>
<evidence type="ECO:0000256" key="1">
    <source>
        <dbReference type="ARBA" id="ARBA00023015"/>
    </source>
</evidence>
<dbReference type="InterPro" id="IPR037923">
    <property type="entry name" value="HTH-like"/>
</dbReference>
<dbReference type="Proteomes" id="UP001207930">
    <property type="component" value="Unassembled WGS sequence"/>
</dbReference>
<accession>A0ABT3FVD1</accession>
<dbReference type="EMBL" id="JAPDDS010000019">
    <property type="protein sequence ID" value="MCW1887540.1"/>
    <property type="molecule type" value="Genomic_DNA"/>
</dbReference>
<evidence type="ECO:0000313" key="6">
    <source>
        <dbReference type="Proteomes" id="UP001207930"/>
    </source>
</evidence>
<dbReference type="PANTHER" id="PTHR43280:SF32">
    <property type="entry name" value="TRANSCRIPTIONAL REGULATORY PROTEIN"/>
    <property type="match status" value="1"/>
</dbReference>
<dbReference type="InterPro" id="IPR018060">
    <property type="entry name" value="HTH_AraC"/>
</dbReference>
<reference evidence="5 6" key="1">
    <citation type="submission" date="2022-10" db="EMBL/GenBank/DDBJ databases">
        <title>Luteolibacter flavescens strain MCCC 1K03193, whole genome shotgun sequencing project.</title>
        <authorList>
            <person name="Zhao G."/>
            <person name="Shen L."/>
        </authorList>
    </citation>
    <scope>NUCLEOTIDE SEQUENCE [LARGE SCALE GENOMIC DNA]</scope>
    <source>
        <strain evidence="5 6">MCCC 1K03193</strain>
    </source>
</reference>
<dbReference type="Pfam" id="PF02311">
    <property type="entry name" value="AraC_binding"/>
    <property type="match status" value="1"/>
</dbReference>
<proteinExistence type="predicted"/>
<evidence type="ECO:0000313" key="5">
    <source>
        <dbReference type="EMBL" id="MCW1887540.1"/>
    </source>
</evidence>
<dbReference type="InterPro" id="IPR003313">
    <property type="entry name" value="AraC-bd"/>
</dbReference>
<dbReference type="Gene3D" id="1.10.10.60">
    <property type="entry name" value="Homeodomain-like"/>
    <property type="match status" value="1"/>
</dbReference>
<dbReference type="RefSeq" id="WP_264503495.1">
    <property type="nucleotide sequence ID" value="NZ_JAPDDS010000019.1"/>
</dbReference>
<dbReference type="InterPro" id="IPR014710">
    <property type="entry name" value="RmlC-like_jellyroll"/>
</dbReference>
<dbReference type="SUPFAM" id="SSF46689">
    <property type="entry name" value="Homeodomain-like"/>
    <property type="match status" value="1"/>
</dbReference>
<dbReference type="InterPro" id="IPR009057">
    <property type="entry name" value="Homeodomain-like_sf"/>
</dbReference>
<keyword evidence="3" id="KW-0804">Transcription</keyword>
<dbReference type="SMART" id="SM00342">
    <property type="entry name" value="HTH_ARAC"/>
    <property type="match status" value="1"/>
</dbReference>
<keyword evidence="6" id="KW-1185">Reference proteome</keyword>
<evidence type="ECO:0000259" key="4">
    <source>
        <dbReference type="PROSITE" id="PS01124"/>
    </source>
</evidence>
<sequence length="289" mass="32316">MAHPSRHRTLPLIVKPIWGHALRASRQVPHRHPYYELFILRGRGTFLSDGQAHHFDGHTGIFIAPGKVHGWELDVSTQGCLIAFGGEMLQSNPHAGDLSSLPFFSFLTSRPLLDIPGCQGEDFDAMRDTIFQEFQGDGEWSSAMLVQMIQLLLVRSARMFPAMFDEQASAPARITQKFLSILAGACPAGRRVQDYAAELELTPHRLIECVKCLTGRTPGELIDDRTMQEANRLLEYTGMTMAEIAYELEFKDPSHFGHFFKRHAGCTPGEARKRLHSQPAAERCMSLAG</sequence>